<feature type="transmembrane region" description="Helical" evidence="11">
    <location>
        <begin position="28"/>
        <end position="48"/>
    </location>
</feature>
<dbReference type="EMBL" id="KQ971354">
    <property type="protein sequence ID" value="EFA06178.1"/>
    <property type="molecule type" value="Genomic_DNA"/>
</dbReference>
<dbReference type="PhylomeDB" id="D6WPT6"/>
<dbReference type="PANTHER" id="PTHR21382">
    <property type="entry name" value="NADH-UBIQUINONE OXIDOREDUCTASE SUBUNIT"/>
    <property type="match status" value="1"/>
</dbReference>
<dbReference type="Proteomes" id="UP000007266">
    <property type="component" value="Linkage group 7"/>
</dbReference>
<comment type="similarity">
    <text evidence="2">Belongs to the complex I NDUFA11 subunit family.</text>
</comment>
<keyword evidence="8 11" id="KW-0472">Membrane</keyword>
<gene>
    <name evidence="12" type="primary">AUGUSTUS-3.0.2_09025</name>
    <name evidence="12" type="ORF">TcasGA2_TC009025</name>
</gene>
<dbReference type="OrthoDB" id="1913277at2759"/>
<dbReference type="STRING" id="7070.D6WPT6"/>
<dbReference type="KEGG" id="tca:659867"/>
<name>D6WPT6_TRICA</name>
<evidence type="ECO:0000313" key="13">
    <source>
        <dbReference type="Proteomes" id="UP000007266"/>
    </source>
</evidence>
<evidence type="ECO:0000256" key="3">
    <source>
        <dbReference type="ARBA" id="ARBA00018191"/>
    </source>
</evidence>
<evidence type="ECO:0000256" key="10">
    <source>
        <dbReference type="ARBA" id="ARBA00031497"/>
    </source>
</evidence>
<keyword evidence="4 11" id="KW-0812">Transmembrane</keyword>
<sequence length="173" mass="19005">MSVSKESKPFDYCSSPDGEDVLQKFGVIAKPVALTAFALSTIDVMLYSHPKGYMQTIARYCYCSWPIIGAASAFVIGSNLAGSLRKKDDKLNWFIGGASAGAVAGIWRKNTLTGCLVATFAGVLALSKKHCIMNNTHLLYPKEYHVQWGGLRTVRQDWTLTKHRPGNWTTGEN</sequence>
<dbReference type="GO" id="GO:0045271">
    <property type="term" value="C:respiratory chain complex I"/>
    <property type="evidence" value="ECO:0000318"/>
    <property type="project" value="GO_Central"/>
</dbReference>
<evidence type="ECO:0000256" key="1">
    <source>
        <dbReference type="ARBA" id="ARBA00004292"/>
    </source>
</evidence>
<keyword evidence="7" id="KW-0496">Mitochondrion</keyword>
<comment type="subcellular location">
    <subcellularLocation>
        <location evidence="1">Mitochondrion inner membrane</location>
        <topology evidence="1">Multi-pass membrane protein</topology>
        <orientation evidence="1">Matrix side</orientation>
    </subcellularLocation>
</comment>
<feature type="transmembrane region" description="Helical" evidence="11">
    <location>
        <begin position="60"/>
        <end position="81"/>
    </location>
</feature>
<dbReference type="InterPro" id="IPR039205">
    <property type="entry name" value="NDUFA11"/>
</dbReference>
<dbReference type="InParanoid" id="D6WPT6"/>
<evidence type="ECO:0000256" key="4">
    <source>
        <dbReference type="ARBA" id="ARBA00022692"/>
    </source>
</evidence>
<keyword evidence="6 11" id="KW-1133">Transmembrane helix</keyword>
<proteinExistence type="inferred from homology"/>
<dbReference type="eggNOG" id="ENOG502S6F6">
    <property type="taxonomic scope" value="Eukaryota"/>
</dbReference>
<keyword evidence="13" id="KW-1185">Reference proteome</keyword>
<reference evidence="12 13" key="1">
    <citation type="journal article" date="2008" name="Nature">
        <title>The genome of the model beetle and pest Tribolium castaneum.</title>
        <authorList>
            <consortium name="Tribolium Genome Sequencing Consortium"/>
            <person name="Richards S."/>
            <person name="Gibbs R.A."/>
            <person name="Weinstock G.M."/>
            <person name="Brown S.J."/>
            <person name="Denell R."/>
            <person name="Beeman R.W."/>
            <person name="Gibbs R."/>
            <person name="Beeman R.W."/>
            <person name="Brown S.J."/>
            <person name="Bucher G."/>
            <person name="Friedrich M."/>
            <person name="Grimmelikhuijzen C.J."/>
            <person name="Klingler M."/>
            <person name="Lorenzen M."/>
            <person name="Richards S."/>
            <person name="Roth S."/>
            <person name="Schroder R."/>
            <person name="Tautz D."/>
            <person name="Zdobnov E.M."/>
            <person name="Muzny D."/>
            <person name="Gibbs R.A."/>
            <person name="Weinstock G.M."/>
            <person name="Attaway T."/>
            <person name="Bell S."/>
            <person name="Buhay C.J."/>
            <person name="Chandrabose M.N."/>
            <person name="Chavez D."/>
            <person name="Clerk-Blankenburg K.P."/>
            <person name="Cree A."/>
            <person name="Dao M."/>
            <person name="Davis C."/>
            <person name="Chacko J."/>
            <person name="Dinh H."/>
            <person name="Dugan-Rocha S."/>
            <person name="Fowler G."/>
            <person name="Garner T.T."/>
            <person name="Garnes J."/>
            <person name="Gnirke A."/>
            <person name="Hawes A."/>
            <person name="Hernandez J."/>
            <person name="Hines S."/>
            <person name="Holder M."/>
            <person name="Hume J."/>
            <person name="Jhangiani S.N."/>
            <person name="Joshi V."/>
            <person name="Khan Z.M."/>
            <person name="Jackson L."/>
            <person name="Kovar C."/>
            <person name="Kowis A."/>
            <person name="Lee S."/>
            <person name="Lewis L.R."/>
            <person name="Margolis J."/>
            <person name="Morgan M."/>
            <person name="Nazareth L.V."/>
            <person name="Nguyen N."/>
            <person name="Okwuonu G."/>
            <person name="Parker D."/>
            <person name="Richards S."/>
            <person name="Ruiz S.J."/>
            <person name="Santibanez J."/>
            <person name="Savard J."/>
            <person name="Scherer S.E."/>
            <person name="Schneider B."/>
            <person name="Sodergren E."/>
            <person name="Tautz D."/>
            <person name="Vattahil S."/>
            <person name="Villasana D."/>
            <person name="White C.S."/>
            <person name="Wright R."/>
            <person name="Park Y."/>
            <person name="Beeman R.W."/>
            <person name="Lord J."/>
            <person name="Oppert B."/>
            <person name="Lorenzen M."/>
            <person name="Brown S."/>
            <person name="Wang L."/>
            <person name="Savard J."/>
            <person name="Tautz D."/>
            <person name="Richards S."/>
            <person name="Weinstock G."/>
            <person name="Gibbs R.A."/>
            <person name="Liu Y."/>
            <person name="Worley K."/>
            <person name="Weinstock G."/>
            <person name="Elsik C.G."/>
            <person name="Reese J.T."/>
            <person name="Elhaik E."/>
            <person name="Landan G."/>
            <person name="Graur D."/>
            <person name="Arensburger P."/>
            <person name="Atkinson P."/>
            <person name="Beeman R.W."/>
            <person name="Beidler J."/>
            <person name="Brown S.J."/>
            <person name="Demuth J.P."/>
            <person name="Drury D.W."/>
            <person name="Du Y.Z."/>
            <person name="Fujiwara H."/>
            <person name="Lorenzen M."/>
            <person name="Maselli V."/>
            <person name="Osanai M."/>
            <person name="Park Y."/>
            <person name="Robertson H.M."/>
            <person name="Tu Z."/>
            <person name="Wang J.J."/>
            <person name="Wang S."/>
            <person name="Richards S."/>
            <person name="Song H."/>
            <person name="Zhang L."/>
            <person name="Sodergren E."/>
            <person name="Werner D."/>
            <person name="Stanke M."/>
            <person name="Morgenstern B."/>
            <person name="Solovyev V."/>
            <person name="Kosarev P."/>
            <person name="Brown G."/>
            <person name="Chen H.C."/>
            <person name="Ermolaeva O."/>
            <person name="Hlavina W."/>
            <person name="Kapustin Y."/>
            <person name="Kiryutin B."/>
            <person name="Kitts P."/>
            <person name="Maglott D."/>
            <person name="Pruitt K."/>
            <person name="Sapojnikov V."/>
            <person name="Souvorov A."/>
            <person name="Mackey A.J."/>
            <person name="Waterhouse R.M."/>
            <person name="Wyder S."/>
            <person name="Zdobnov E.M."/>
            <person name="Zdobnov E.M."/>
            <person name="Wyder S."/>
            <person name="Kriventseva E.V."/>
            <person name="Kadowaki T."/>
            <person name="Bork P."/>
            <person name="Aranda M."/>
            <person name="Bao R."/>
            <person name="Beermann A."/>
            <person name="Berns N."/>
            <person name="Bolognesi R."/>
            <person name="Bonneton F."/>
            <person name="Bopp D."/>
            <person name="Brown S.J."/>
            <person name="Bucher G."/>
            <person name="Butts T."/>
            <person name="Chaumot A."/>
            <person name="Denell R.E."/>
            <person name="Ferrier D.E."/>
            <person name="Friedrich M."/>
            <person name="Gordon C.M."/>
            <person name="Jindra M."/>
            <person name="Klingler M."/>
            <person name="Lan Q."/>
            <person name="Lattorff H.M."/>
            <person name="Laudet V."/>
            <person name="von Levetsow C."/>
            <person name="Liu Z."/>
            <person name="Lutz R."/>
            <person name="Lynch J.A."/>
            <person name="da Fonseca R.N."/>
            <person name="Posnien N."/>
            <person name="Reuter R."/>
            <person name="Roth S."/>
            <person name="Savard J."/>
            <person name="Schinko J.B."/>
            <person name="Schmitt C."/>
            <person name="Schoppmeier M."/>
            <person name="Schroder R."/>
            <person name="Shippy T.D."/>
            <person name="Simonnet F."/>
            <person name="Marques-Souza H."/>
            <person name="Tautz D."/>
            <person name="Tomoyasu Y."/>
            <person name="Trauner J."/>
            <person name="Van der Zee M."/>
            <person name="Vervoort M."/>
            <person name="Wittkopp N."/>
            <person name="Wimmer E.A."/>
            <person name="Yang X."/>
            <person name="Jones A.K."/>
            <person name="Sattelle D.B."/>
            <person name="Ebert P.R."/>
            <person name="Nelson D."/>
            <person name="Scott J.G."/>
            <person name="Beeman R.W."/>
            <person name="Muthukrishnan S."/>
            <person name="Kramer K.J."/>
            <person name="Arakane Y."/>
            <person name="Beeman R.W."/>
            <person name="Zhu Q."/>
            <person name="Hogenkamp D."/>
            <person name="Dixit R."/>
            <person name="Oppert B."/>
            <person name="Jiang H."/>
            <person name="Zou Z."/>
            <person name="Marshall J."/>
            <person name="Elpidina E."/>
            <person name="Vinokurov K."/>
            <person name="Oppert C."/>
            <person name="Zou Z."/>
            <person name="Evans J."/>
            <person name="Lu Z."/>
            <person name="Zhao P."/>
            <person name="Sumathipala N."/>
            <person name="Altincicek B."/>
            <person name="Vilcinskas A."/>
            <person name="Williams M."/>
            <person name="Hultmark D."/>
            <person name="Hetru C."/>
            <person name="Jiang H."/>
            <person name="Grimmelikhuijzen C.J."/>
            <person name="Hauser F."/>
            <person name="Cazzamali G."/>
            <person name="Williamson M."/>
            <person name="Park Y."/>
            <person name="Li B."/>
            <person name="Tanaka Y."/>
            <person name="Predel R."/>
            <person name="Neupert S."/>
            <person name="Schachtner J."/>
            <person name="Verleyen P."/>
            <person name="Raible F."/>
            <person name="Bork P."/>
            <person name="Friedrich M."/>
            <person name="Walden K.K."/>
            <person name="Robertson H.M."/>
            <person name="Angeli S."/>
            <person name="Foret S."/>
            <person name="Bucher G."/>
            <person name="Schuetz S."/>
            <person name="Maleszka R."/>
            <person name="Wimmer E.A."/>
            <person name="Beeman R.W."/>
            <person name="Lorenzen M."/>
            <person name="Tomoyasu Y."/>
            <person name="Miller S.C."/>
            <person name="Grossmann D."/>
            <person name="Bucher G."/>
        </authorList>
    </citation>
    <scope>NUCLEOTIDE SEQUENCE [LARGE SCALE GENOMIC DNA]</scope>
    <source>
        <strain evidence="12 13">Georgia GA2</strain>
    </source>
</reference>
<evidence type="ECO:0000313" key="12">
    <source>
        <dbReference type="EMBL" id="EFA06178.1"/>
    </source>
</evidence>
<dbReference type="GO" id="GO:0005743">
    <property type="term" value="C:mitochondrial inner membrane"/>
    <property type="evidence" value="ECO:0007669"/>
    <property type="project" value="UniProtKB-SubCell"/>
</dbReference>
<keyword evidence="5" id="KW-0999">Mitochondrion inner membrane</keyword>
<evidence type="ECO:0000256" key="2">
    <source>
        <dbReference type="ARBA" id="ARBA00008699"/>
    </source>
</evidence>
<evidence type="ECO:0000256" key="11">
    <source>
        <dbReference type="SAM" id="Phobius"/>
    </source>
</evidence>
<dbReference type="PANTHER" id="PTHR21382:SF1">
    <property type="entry name" value="NADH DEHYDROGENASE [UBIQUINONE] 1 ALPHA SUBCOMPLEX SUBUNIT 11"/>
    <property type="match status" value="1"/>
</dbReference>
<dbReference type="FunCoup" id="D6WPT6">
    <property type="interactions" value="195"/>
</dbReference>
<evidence type="ECO:0000256" key="6">
    <source>
        <dbReference type="ARBA" id="ARBA00022989"/>
    </source>
</evidence>
<dbReference type="GO" id="GO:0006120">
    <property type="term" value="P:mitochondrial electron transport, NADH to ubiquinone"/>
    <property type="evidence" value="ECO:0007669"/>
    <property type="project" value="InterPro"/>
</dbReference>
<dbReference type="OMA" id="SIEQGWE"/>
<protein>
    <recommendedName>
        <fullName evidence="3">NADH dehydrogenase [ubiquinone] 1 alpha subcomplex subunit 11</fullName>
    </recommendedName>
    <alternativeName>
        <fullName evidence="9">Complex I-B14.7</fullName>
    </alternativeName>
    <alternativeName>
        <fullName evidence="10">NADH-ubiquinone oxidoreductase subunit B14.7</fullName>
    </alternativeName>
</protein>
<dbReference type="HOGENOM" id="CLU_134185_1_0_1"/>
<evidence type="ECO:0000256" key="5">
    <source>
        <dbReference type="ARBA" id="ARBA00022792"/>
    </source>
</evidence>
<accession>D6WPT6</accession>
<evidence type="ECO:0000256" key="8">
    <source>
        <dbReference type="ARBA" id="ARBA00023136"/>
    </source>
</evidence>
<evidence type="ECO:0000256" key="7">
    <source>
        <dbReference type="ARBA" id="ARBA00023128"/>
    </source>
</evidence>
<evidence type="ECO:0000256" key="9">
    <source>
        <dbReference type="ARBA" id="ARBA00030608"/>
    </source>
</evidence>
<reference evidence="12 13" key="2">
    <citation type="journal article" date="2010" name="Nucleic Acids Res.">
        <title>BeetleBase in 2010: revisions to provide comprehensive genomic information for Tribolium castaneum.</title>
        <authorList>
            <person name="Kim H.S."/>
            <person name="Murphy T."/>
            <person name="Xia J."/>
            <person name="Caragea D."/>
            <person name="Park Y."/>
            <person name="Beeman R.W."/>
            <person name="Lorenzen M.D."/>
            <person name="Butcher S."/>
            <person name="Manak J.R."/>
            <person name="Brown S.J."/>
        </authorList>
    </citation>
    <scope>GENOME REANNOTATION</scope>
    <source>
        <strain evidence="12 13">Georgia GA2</strain>
    </source>
</reference>
<organism evidence="12 13">
    <name type="scientific">Tribolium castaneum</name>
    <name type="common">Red flour beetle</name>
    <dbReference type="NCBI Taxonomy" id="7070"/>
    <lineage>
        <taxon>Eukaryota</taxon>
        <taxon>Metazoa</taxon>
        <taxon>Ecdysozoa</taxon>
        <taxon>Arthropoda</taxon>
        <taxon>Hexapoda</taxon>
        <taxon>Insecta</taxon>
        <taxon>Pterygota</taxon>
        <taxon>Neoptera</taxon>
        <taxon>Endopterygota</taxon>
        <taxon>Coleoptera</taxon>
        <taxon>Polyphaga</taxon>
        <taxon>Cucujiformia</taxon>
        <taxon>Tenebrionidae</taxon>
        <taxon>Tenebrionidae incertae sedis</taxon>
        <taxon>Tribolium</taxon>
    </lineage>
</organism>
<dbReference type="AlphaFoldDB" id="D6WPT6"/>
<feature type="transmembrane region" description="Helical" evidence="11">
    <location>
        <begin position="93"/>
        <end position="126"/>
    </location>
</feature>